<name>A0A0F3IKT5_9GAMM</name>
<keyword evidence="2" id="KW-1185">Reference proteome</keyword>
<organism evidence="1 2">
    <name type="scientific">Methylocucumis oryzae</name>
    <dbReference type="NCBI Taxonomy" id="1632867"/>
    <lineage>
        <taxon>Bacteria</taxon>
        <taxon>Pseudomonadati</taxon>
        <taxon>Pseudomonadota</taxon>
        <taxon>Gammaproteobacteria</taxon>
        <taxon>Methylococcales</taxon>
        <taxon>Methylococcaceae</taxon>
        <taxon>Methylocucumis</taxon>
    </lineage>
</organism>
<evidence type="ECO:0000313" key="1">
    <source>
        <dbReference type="EMBL" id="KJV06169.1"/>
    </source>
</evidence>
<reference evidence="2" key="1">
    <citation type="submission" date="2015-03" db="EMBL/GenBank/DDBJ databases">
        <title>Draft genome sequence of a novel methanotroph (Sn10-6) isolated from flooded ricefield rhizosphere in India.</title>
        <authorList>
            <person name="Pandit P.S."/>
            <person name="Pore S.D."/>
            <person name="Arora P."/>
            <person name="Kapse N.G."/>
            <person name="Dhakephalkar P.K."/>
            <person name="Rahalkar M.C."/>
        </authorList>
    </citation>
    <scope>NUCLEOTIDE SEQUENCE [LARGE SCALE GENOMIC DNA]</scope>
    <source>
        <strain evidence="2">Sn10-6</strain>
    </source>
</reference>
<reference evidence="1 2" key="2">
    <citation type="journal article" date="2016" name="Microb. Ecol.">
        <title>Genome Characteristics of a Novel Type I Methanotroph (Sn10-6) Isolated from a Flooded Indian Rice Field.</title>
        <authorList>
            <person name="Rahalkar M.C."/>
            <person name="Pandit P.S."/>
            <person name="Dhakephalkar P.K."/>
            <person name="Pore S."/>
            <person name="Arora P."/>
            <person name="Kapse N."/>
        </authorList>
    </citation>
    <scope>NUCLEOTIDE SEQUENCE [LARGE SCALE GENOMIC DNA]</scope>
    <source>
        <strain evidence="1 2">Sn10-6</strain>
    </source>
</reference>
<gene>
    <name evidence="1" type="ORF">VZ94_13085</name>
</gene>
<comment type="caution">
    <text evidence="1">The sequence shown here is derived from an EMBL/GenBank/DDBJ whole genome shotgun (WGS) entry which is preliminary data.</text>
</comment>
<protein>
    <submittedName>
        <fullName evidence="1">Uncharacterized protein</fullName>
    </submittedName>
</protein>
<sequence>MANQIQDVNDSNIIEIMNSAFNQENFYGAEYILDELANKVPVKTSTPPPIDWYGFWDFRG</sequence>
<dbReference type="Proteomes" id="UP000033684">
    <property type="component" value="Unassembled WGS sequence"/>
</dbReference>
<accession>A0A0F3IKT5</accession>
<dbReference type="OrthoDB" id="5572794at2"/>
<dbReference type="AlphaFoldDB" id="A0A0F3IKT5"/>
<dbReference type="EMBL" id="LAJX01000130">
    <property type="protein sequence ID" value="KJV06169.1"/>
    <property type="molecule type" value="Genomic_DNA"/>
</dbReference>
<proteinExistence type="predicted"/>
<evidence type="ECO:0000313" key="2">
    <source>
        <dbReference type="Proteomes" id="UP000033684"/>
    </source>
</evidence>
<dbReference type="RefSeq" id="WP_045779564.1">
    <property type="nucleotide sequence ID" value="NZ_LAJX01000130.1"/>
</dbReference>